<dbReference type="SFLD" id="SFLDG01065">
    <property type="entry name" value="anaerobic_coproporphyrinogen-I"/>
    <property type="match status" value="1"/>
</dbReference>
<dbReference type="InterPro" id="IPR058240">
    <property type="entry name" value="rSAM_sf"/>
</dbReference>
<dbReference type="AlphaFoldDB" id="A0A143Y8Z5"/>
<dbReference type="SFLD" id="SFLDF00288">
    <property type="entry name" value="HemN-like__clustered_with_nucl"/>
    <property type="match status" value="1"/>
</dbReference>
<keyword evidence="3" id="KW-0408">Iron</keyword>
<keyword evidence="3" id="KW-0963">Cytoplasm</keyword>
<evidence type="ECO:0000313" key="6">
    <source>
        <dbReference type="Proteomes" id="UP000242754"/>
    </source>
</evidence>
<sequence length="376" mass="43254">MTGAYVHIPFCEHICFYCDFNKVFLEGQPVDDYVDSLIKEMQLTVQAHPGEEVSTFYIGGGTPTTLNERQLDRLLYGIRDTFKLPKNGEFTMEANPESLTFDKLKIMQNYGVNRLSMGVQSFNDAILKKIGRIHTSEQVYRCIADARRAGFDNMSIDLIFRLPNQTMKDFEESLTKALELDLPHYSIYALILENKTVFYNLMRQGKLPLPSEDTEADMYALAIDTMAKHGRNHYEISNFAKPGFESKHNLTYWKNEHYFGFGAGAHGYIDGVRYNNHGPIQHYLEPLRANELPVIYRKTLTKNEQIEEEMILGLRTMTGVSQKHFAEKFGISLVDHYDTVIRDLLQRELIAIVGDRILLTKKGIFLGNEVFQSFLM</sequence>
<comment type="similarity">
    <text evidence="1">Belongs to the anaerobic coproporphyrinogen-III oxidase family. HemW subfamily.</text>
</comment>
<dbReference type="NCBIfam" id="TIGR00539">
    <property type="entry name" value="hemN_rel"/>
    <property type="match status" value="1"/>
</dbReference>
<keyword evidence="3" id="KW-0349">Heme</keyword>
<evidence type="ECO:0000256" key="3">
    <source>
        <dbReference type="RuleBase" id="RU364116"/>
    </source>
</evidence>
<dbReference type="SFLD" id="SFLDG01082">
    <property type="entry name" value="B12-binding_domain_containing"/>
    <property type="match status" value="1"/>
</dbReference>
<evidence type="ECO:0000256" key="2">
    <source>
        <dbReference type="ARBA" id="ARBA00017228"/>
    </source>
</evidence>
<dbReference type="RefSeq" id="WP_087031101.1">
    <property type="nucleotide sequence ID" value="NZ_FJNE01000002.1"/>
</dbReference>
<keyword evidence="3" id="KW-0411">Iron-sulfur</keyword>
<keyword evidence="3" id="KW-0949">S-adenosyl-L-methionine</keyword>
<organism evidence="5 6">
    <name type="scientific">Trichococcus palustris</name>
    <dbReference type="NCBI Taxonomy" id="140314"/>
    <lineage>
        <taxon>Bacteria</taxon>
        <taxon>Bacillati</taxon>
        <taxon>Bacillota</taxon>
        <taxon>Bacilli</taxon>
        <taxon>Lactobacillales</taxon>
        <taxon>Carnobacteriaceae</taxon>
        <taxon>Trichococcus</taxon>
    </lineage>
</organism>
<dbReference type="EMBL" id="FJNE01000002">
    <property type="protein sequence ID" value="CZQ84889.1"/>
    <property type="molecule type" value="Genomic_DNA"/>
</dbReference>
<dbReference type="InterPro" id="IPR006638">
    <property type="entry name" value="Elp3/MiaA/NifB-like_rSAM"/>
</dbReference>
<keyword evidence="3" id="KW-0004">4Fe-4S</keyword>
<keyword evidence="3" id="KW-0143">Chaperone</keyword>
<keyword evidence="6" id="KW-1185">Reference proteome</keyword>
<dbReference type="GO" id="GO:0006779">
    <property type="term" value="P:porphyrin-containing compound biosynthetic process"/>
    <property type="evidence" value="ECO:0007669"/>
    <property type="project" value="InterPro"/>
</dbReference>
<protein>
    <recommendedName>
        <fullName evidence="2 3">Heme chaperone HemW</fullName>
    </recommendedName>
</protein>
<dbReference type="InterPro" id="IPR023404">
    <property type="entry name" value="rSAM_horseshoe"/>
</dbReference>
<comment type="subcellular location">
    <subcellularLocation>
        <location evidence="3">Cytoplasm</location>
    </subcellularLocation>
</comment>
<keyword evidence="3" id="KW-0479">Metal-binding</keyword>
<dbReference type="Pfam" id="PF06969">
    <property type="entry name" value="HemN_C"/>
    <property type="match status" value="1"/>
</dbReference>
<dbReference type="STRING" id="140314.SAMN04488076_10140"/>
<dbReference type="Proteomes" id="UP000242754">
    <property type="component" value="Unassembled WGS sequence"/>
</dbReference>
<dbReference type="GO" id="GO:0004109">
    <property type="term" value="F:coproporphyrinogen oxidase activity"/>
    <property type="evidence" value="ECO:0007669"/>
    <property type="project" value="InterPro"/>
</dbReference>
<dbReference type="InterPro" id="IPR010723">
    <property type="entry name" value="HemN_C"/>
</dbReference>
<proteinExistence type="inferred from homology"/>
<gene>
    <name evidence="5" type="ORF">Tpal_556</name>
</gene>
<dbReference type="PROSITE" id="PS51918">
    <property type="entry name" value="RADICAL_SAM"/>
    <property type="match status" value="1"/>
</dbReference>
<dbReference type="GO" id="GO:0051539">
    <property type="term" value="F:4 iron, 4 sulfur cluster binding"/>
    <property type="evidence" value="ECO:0007669"/>
    <property type="project" value="UniProtKB-UniRule"/>
</dbReference>
<evidence type="ECO:0000313" key="5">
    <source>
        <dbReference type="EMBL" id="CZQ84889.1"/>
    </source>
</evidence>
<dbReference type="SFLD" id="SFLDF00562">
    <property type="entry name" value="HemN-like__clustered_with_heat"/>
    <property type="match status" value="1"/>
</dbReference>
<dbReference type="InterPro" id="IPR034505">
    <property type="entry name" value="Coproporphyrinogen-III_oxidase"/>
</dbReference>
<dbReference type="SFLD" id="SFLDS00029">
    <property type="entry name" value="Radical_SAM"/>
    <property type="match status" value="1"/>
</dbReference>
<dbReference type="SUPFAM" id="SSF102114">
    <property type="entry name" value="Radical SAM enzymes"/>
    <property type="match status" value="1"/>
</dbReference>
<dbReference type="GO" id="GO:0046872">
    <property type="term" value="F:metal ion binding"/>
    <property type="evidence" value="ECO:0007669"/>
    <property type="project" value="UniProtKB-UniRule"/>
</dbReference>
<dbReference type="InterPro" id="IPR007197">
    <property type="entry name" value="rSAM"/>
</dbReference>
<name>A0A143Y8Z5_9LACT</name>
<dbReference type="PANTHER" id="PTHR13932:SF5">
    <property type="entry name" value="RADICAL S-ADENOSYL METHIONINE DOMAIN-CONTAINING PROTEIN 1, MITOCHONDRIAL"/>
    <property type="match status" value="1"/>
</dbReference>
<evidence type="ECO:0000259" key="4">
    <source>
        <dbReference type="PROSITE" id="PS51918"/>
    </source>
</evidence>
<dbReference type="GO" id="GO:0005737">
    <property type="term" value="C:cytoplasm"/>
    <property type="evidence" value="ECO:0007669"/>
    <property type="project" value="UniProtKB-SubCell"/>
</dbReference>
<dbReference type="OrthoDB" id="9808022at2"/>
<reference evidence="5 6" key="1">
    <citation type="submission" date="2016-02" db="EMBL/GenBank/DDBJ databases">
        <authorList>
            <person name="Wen L."/>
            <person name="He K."/>
            <person name="Yang H."/>
        </authorList>
    </citation>
    <scope>NUCLEOTIDE SEQUENCE [LARGE SCALE GENOMIC DNA]</scope>
    <source>
        <strain evidence="5">Trichococcus palustris</strain>
    </source>
</reference>
<feature type="domain" description="Radical SAM core" evidence="4">
    <location>
        <begin position="1"/>
        <end position="232"/>
    </location>
</feature>
<dbReference type="Pfam" id="PF04055">
    <property type="entry name" value="Radical_SAM"/>
    <property type="match status" value="1"/>
</dbReference>
<dbReference type="PANTHER" id="PTHR13932">
    <property type="entry name" value="COPROPORPHYRINIGEN III OXIDASE"/>
    <property type="match status" value="1"/>
</dbReference>
<accession>A0A143Y8Z5</accession>
<dbReference type="SMART" id="SM00729">
    <property type="entry name" value="Elp3"/>
    <property type="match status" value="1"/>
</dbReference>
<evidence type="ECO:0000256" key="1">
    <source>
        <dbReference type="ARBA" id="ARBA00006100"/>
    </source>
</evidence>
<dbReference type="InterPro" id="IPR004559">
    <property type="entry name" value="HemW-like"/>
</dbReference>
<comment type="function">
    <text evidence="3">Probably acts as a heme chaperone, transferring heme to an unknown acceptor. Binds one molecule of heme per monomer, possibly covalently. Binds 1 [4Fe-4S] cluster. The cluster is coordinated with 3 cysteines and an exchangeable S-adenosyl-L-methionine.</text>
</comment>
<dbReference type="Gene3D" id="3.80.30.20">
    <property type="entry name" value="tm_1862 like domain"/>
    <property type="match status" value="1"/>
</dbReference>